<protein>
    <recommendedName>
        <fullName evidence="6">DUF4005 domain-containing protein</fullName>
    </recommendedName>
</protein>
<comment type="similarity">
    <text evidence="2">Belongs to the IQD family.</text>
</comment>
<keyword evidence="1" id="KW-0112">Calmodulin-binding</keyword>
<dbReference type="SMART" id="SM00015">
    <property type="entry name" value="IQ"/>
    <property type="match status" value="1"/>
</dbReference>
<evidence type="ECO:0000256" key="1">
    <source>
        <dbReference type="ARBA" id="ARBA00022860"/>
    </source>
</evidence>
<dbReference type="Gene3D" id="1.20.5.1190">
    <property type="entry name" value="iswi atpase"/>
    <property type="match status" value="1"/>
</dbReference>
<sequence length="431" mass="48771">MGRKSSWLSALKKALSSETKKKDKVVHKSKWFGKEKRADLEIHVTIPPTDQEKLMEAKNEQNKHAYSVAIATAAAAEAAVAAAQAAAEVVRLTSAARYLGKSNEEIAAIKIQTAFRGYMTRRALRGLKGLVRLKTMLHGQCVKRQVASTLKCLQTIARVQSEVRSTRLRMWEEEEHALQRQLQQKWHADEIEKLRVVHCSEYWDVSAQSKEQIEAKLQNKHDATKRRERALAYYAYAHQTLRNSPRSMNQTIMDPNNPHWGWSLFERWMAARPQESKSSSCNELTDASTPLHRPNKEYRLHHSLQWPSTPTTKSKRMRPQSPRTGYADDDWRSMGSVQSERCPRYSIAGSSSMRDDISLTSLPAIPGYMTLTESAKARSRFPNHLSYSEKGTSIGSVSKRLSFSGSSGGLRRHSVPSKADISFSNYLKVVS</sequence>
<name>A0AAV0BX41_9ASTE</name>
<dbReference type="AlphaFoldDB" id="A0AAV0BX41"/>
<gene>
    <name evidence="4" type="ORF">CEPIT_LOCUS725</name>
</gene>
<dbReference type="GO" id="GO:0005516">
    <property type="term" value="F:calmodulin binding"/>
    <property type="evidence" value="ECO:0007669"/>
    <property type="project" value="UniProtKB-KW"/>
</dbReference>
<dbReference type="InterPro" id="IPR000048">
    <property type="entry name" value="IQ_motif_EF-hand-BS"/>
</dbReference>
<evidence type="ECO:0008006" key="6">
    <source>
        <dbReference type="Google" id="ProtNLM"/>
    </source>
</evidence>
<dbReference type="PANTHER" id="PTHR32295">
    <property type="entry name" value="IQ-DOMAIN 5-RELATED"/>
    <property type="match status" value="1"/>
</dbReference>
<comment type="caution">
    <text evidence="4">The sequence shown here is derived from an EMBL/GenBank/DDBJ whole genome shotgun (WGS) entry which is preliminary data.</text>
</comment>
<dbReference type="EMBL" id="CAMAPF010000006">
    <property type="protein sequence ID" value="CAH9054972.1"/>
    <property type="molecule type" value="Genomic_DNA"/>
</dbReference>
<evidence type="ECO:0000313" key="5">
    <source>
        <dbReference type="Proteomes" id="UP001152523"/>
    </source>
</evidence>
<proteinExistence type="inferred from homology"/>
<evidence type="ECO:0000256" key="3">
    <source>
        <dbReference type="SAM" id="MobiDB-lite"/>
    </source>
</evidence>
<reference evidence="4" key="1">
    <citation type="submission" date="2022-07" db="EMBL/GenBank/DDBJ databases">
        <authorList>
            <person name="Macas J."/>
            <person name="Novak P."/>
            <person name="Neumann P."/>
        </authorList>
    </citation>
    <scope>NUCLEOTIDE SEQUENCE</scope>
</reference>
<feature type="region of interest" description="Disordered" evidence="3">
    <location>
        <begin position="306"/>
        <end position="338"/>
    </location>
</feature>
<dbReference type="PANTHER" id="PTHR32295:SF216">
    <property type="entry name" value="PROTEIN IQ-DOMAIN 3"/>
    <property type="match status" value="1"/>
</dbReference>
<dbReference type="Proteomes" id="UP001152523">
    <property type="component" value="Unassembled WGS sequence"/>
</dbReference>
<keyword evidence="5" id="KW-1185">Reference proteome</keyword>
<organism evidence="4 5">
    <name type="scientific">Cuscuta epithymum</name>
    <dbReference type="NCBI Taxonomy" id="186058"/>
    <lineage>
        <taxon>Eukaryota</taxon>
        <taxon>Viridiplantae</taxon>
        <taxon>Streptophyta</taxon>
        <taxon>Embryophyta</taxon>
        <taxon>Tracheophyta</taxon>
        <taxon>Spermatophyta</taxon>
        <taxon>Magnoliopsida</taxon>
        <taxon>eudicotyledons</taxon>
        <taxon>Gunneridae</taxon>
        <taxon>Pentapetalae</taxon>
        <taxon>asterids</taxon>
        <taxon>lamiids</taxon>
        <taxon>Solanales</taxon>
        <taxon>Convolvulaceae</taxon>
        <taxon>Cuscuteae</taxon>
        <taxon>Cuscuta</taxon>
        <taxon>Cuscuta subgen. Cuscuta</taxon>
    </lineage>
</organism>
<dbReference type="CDD" id="cd23767">
    <property type="entry name" value="IQCD"/>
    <property type="match status" value="1"/>
</dbReference>
<dbReference type="Pfam" id="PF00612">
    <property type="entry name" value="IQ"/>
    <property type="match status" value="1"/>
</dbReference>
<dbReference type="PROSITE" id="PS50096">
    <property type="entry name" value="IQ"/>
    <property type="match status" value="1"/>
</dbReference>
<accession>A0AAV0BX41</accession>
<evidence type="ECO:0000256" key="2">
    <source>
        <dbReference type="ARBA" id="ARBA00024341"/>
    </source>
</evidence>
<evidence type="ECO:0000313" key="4">
    <source>
        <dbReference type="EMBL" id="CAH9054972.1"/>
    </source>
</evidence>